<dbReference type="InterPro" id="IPR029525">
    <property type="entry name" value="INO80C/Ies6"/>
</dbReference>
<dbReference type="OrthoDB" id="49520at2759"/>
<dbReference type="EMBL" id="LPNL01000003">
    <property type="protein sequence ID" value="OEJ90206.1"/>
    <property type="molecule type" value="Genomic_DNA"/>
</dbReference>
<keyword evidence="2" id="KW-0805">Transcription regulation</keyword>
<dbReference type="InterPro" id="IPR013272">
    <property type="entry name" value="Vps72/YL1_C"/>
</dbReference>
<sequence>MEKETAFEYLSKSKLNSSSFKQKEWLKKSSKTPVTRKWNKPIRHLVNSNSISTNKRFFKSYPRYKSFYYPPKKLCDITGLPTKYVNIKMFNIYYYNSEVYNYINTYLTEYDAEMYVKLRNGEWEK</sequence>
<gene>
    <name evidence="6" type="ORF">AWRI3578_g1343</name>
</gene>
<evidence type="ECO:0000313" key="7">
    <source>
        <dbReference type="Proteomes" id="UP000095605"/>
    </source>
</evidence>
<name>A0A1E5RTP0_9ASCO</name>
<evidence type="ECO:0000256" key="3">
    <source>
        <dbReference type="ARBA" id="ARBA00023163"/>
    </source>
</evidence>
<protein>
    <recommendedName>
        <fullName evidence="5">Vps72/YL1 C-terminal domain-containing protein</fullName>
    </recommendedName>
</protein>
<dbReference type="SMART" id="SM00993">
    <property type="entry name" value="YL1_C"/>
    <property type="match status" value="1"/>
</dbReference>
<comment type="subcellular location">
    <subcellularLocation>
        <location evidence="1">Nucleus</location>
    </subcellularLocation>
</comment>
<proteinExistence type="predicted"/>
<dbReference type="GO" id="GO:0031011">
    <property type="term" value="C:Ino80 complex"/>
    <property type="evidence" value="ECO:0007669"/>
    <property type="project" value="InterPro"/>
</dbReference>
<evidence type="ECO:0000256" key="2">
    <source>
        <dbReference type="ARBA" id="ARBA00023015"/>
    </source>
</evidence>
<dbReference type="PANTHER" id="PTHR31200:SF1">
    <property type="entry name" value="INO80 COMPLEX SUBUNIT C"/>
    <property type="match status" value="1"/>
</dbReference>
<evidence type="ECO:0000259" key="5">
    <source>
        <dbReference type="SMART" id="SM00993"/>
    </source>
</evidence>
<reference evidence="7" key="1">
    <citation type="journal article" date="2016" name="Genome Announc.">
        <title>Genome sequences of three species of Hanseniaspora isolated from spontaneous wine fermentations.</title>
        <authorList>
            <person name="Sternes P.R."/>
            <person name="Lee D."/>
            <person name="Kutyna D.R."/>
            <person name="Borneman A.R."/>
        </authorList>
    </citation>
    <scope>NUCLEOTIDE SEQUENCE [LARGE SCALE GENOMIC DNA]</scope>
    <source>
        <strain evidence="7">AWRI3578</strain>
    </source>
</reference>
<organism evidence="6 7">
    <name type="scientific">Hanseniaspora opuntiae</name>
    <dbReference type="NCBI Taxonomy" id="211096"/>
    <lineage>
        <taxon>Eukaryota</taxon>
        <taxon>Fungi</taxon>
        <taxon>Dikarya</taxon>
        <taxon>Ascomycota</taxon>
        <taxon>Saccharomycotina</taxon>
        <taxon>Saccharomycetes</taxon>
        <taxon>Saccharomycodales</taxon>
        <taxon>Saccharomycodaceae</taxon>
        <taxon>Hanseniaspora</taxon>
    </lineage>
</organism>
<evidence type="ECO:0000313" key="6">
    <source>
        <dbReference type="EMBL" id="OEJ90206.1"/>
    </source>
</evidence>
<dbReference type="PANTHER" id="PTHR31200">
    <property type="entry name" value="INO80 COMPLEX SUBUNIT C"/>
    <property type="match status" value="1"/>
</dbReference>
<dbReference type="GO" id="GO:0006338">
    <property type="term" value="P:chromatin remodeling"/>
    <property type="evidence" value="ECO:0007669"/>
    <property type="project" value="InterPro"/>
</dbReference>
<keyword evidence="4" id="KW-0539">Nucleus</keyword>
<dbReference type="Proteomes" id="UP000095605">
    <property type="component" value="Unassembled WGS sequence"/>
</dbReference>
<keyword evidence="7" id="KW-1185">Reference proteome</keyword>
<comment type="caution">
    <text evidence="6">The sequence shown here is derived from an EMBL/GenBank/DDBJ whole genome shotgun (WGS) entry which is preliminary data.</text>
</comment>
<evidence type="ECO:0000256" key="1">
    <source>
        <dbReference type="ARBA" id="ARBA00004123"/>
    </source>
</evidence>
<keyword evidence="3" id="KW-0804">Transcription</keyword>
<dbReference type="AlphaFoldDB" id="A0A1E5RTP0"/>
<accession>A0A1E5RTP0</accession>
<evidence type="ECO:0000256" key="4">
    <source>
        <dbReference type="ARBA" id="ARBA00023242"/>
    </source>
</evidence>
<feature type="domain" description="Vps72/YL1 C-terminal" evidence="5">
    <location>
        <begin position="73"/>
        <end position="103"/>
    </location>
</feature>